<dbReference type="RefSeq" id="WP_228880731.1">
    <property type="nucleotide sequence ID" value="NZ_CABIIK010000025.1"/>
</dbReference>
<sequence>MKIMDKETMEPIYDQRVNDTLAGLLSGETREALAESFNLANWKSLDIYMRRKGFIWDSHNQTYIPAITRIDTILELLIQNKDRLLSLLMPESTGTIPRYAVSGTPKTQSLYMSDLLARILKEFSESQNLKQWEVVEGALSEYFKRWGLN</sequence>
<accession>A0ABY6HGJ4</accession>
<evidence type="ECO:0000313" key="2">
    <source>
        <dbReference type="Proteomes" id="UP001163550"/>
    </source>
</evidence>
<organism evidence="1 2">
    <name type="scientific">Acetobacterium wieringae</name>
    <dbReference type="NCBI Taxonomy" id="52694"/>
    <lineage>
        <taxon>Bacteria</taxon>
        <taxon>Bacillati</taxon>
        <taxon>Bacillota</taxon>
        <taxon>Clostridia</taxon>
        <taxon>Eubacteriales</taxon>
        <taxon>Eubacteriaceae</taxon>
        <taxon>Acetobacterium</taxon>
    </lineage>
</organism>
<evidence type="ECO:0000313" key="1">
    <source>
        <dbReference type="EMBL" id="UYO63657.1"/>
    </source>
</evidence>
<proteinExistence type="predicted"/>
<protein>
    <submittedName>
        <fullName evidence="1">Uncharacterized protein</fullName>
    </submittedName>
</protein>
<reference evidence="1" key="1">
    <citation type="submission" date="2021-11" db="EMBL/GenBank/DDBJ databases">
        <title>Isoprene-degrading acetogen.</title>
        <authorList>
            <person name="Yang Y."/>
            <person name="Jin H."/>
            <person name="Yan J."/>
        </authorList>
    </citation>
    <scope>NUCLEOTIDE SEQUENCE</scope>
    <source>
        <strain evidence="1">Berkeley</strain>
    </source>
</reference>
<name>A0ABY6HGJ4_9FIRM</name>
<dbReference type="Proteomes" id="UP001163550">
    <property type="component" value="Chromosome"/>
</dbReference>
<dbReference type="EMBL" id="CP087994">
    <property type="protein sequence ID" value="UYO63657.1"/>
    <property type="molecule type" value="Genomic_DNA"/>
</dbReference>
<gene>
    <name evidence="1" type="ORF">LNN31_04295</name>
</gene>
<keyword evidence="2" id="KW-1185">Reference proteome</keyword>